<evidence type="ECO:0000313" key="2">
    <source>
        <dbReference type="Proteomes" id="UP000247702"/>
    </source>
</evidence>
<keyword evidence="2" id="KW-1185">Reference proteome</keyword>
<sequence length="146" mass="17349">MSSKQLILSTYRQLLKEVDKQFTNQNNNKLWREEVINTYQKNRDLSNKKEIENLSKYALDLLCFLRSNRKYNELLELYNPIHGYSEEKRIELTANRVGLKLPVVPLAKVLDEEKHEQTIDEKNLYTETDEGGIFYDKAVNHLRTEK</sequence>
<organism evidence="1 2">
    <name type="scientific">Rhizophagus clarus</name>
    <dbReference type="NCBI Taxonomy" id="94130"/>
    <lineage>
        <taxon>Eukaryota</taxon>
        <taxon>Fungi</taxon>
        <taxon>Fungi incertae sedis</taxon>
        <taxon>Mucoromycota</taxon>
        <taxon>Glomeromycotina</taxon>
        <taxon>Glomeromycetes</taxon>
        <taxon>Glomerales</taxon>
        <taxon>Glomeraceae</taxon>
        <taxon>Rhizophagus</taxon>
    </lineage>
</organism>
<accession>A0A2Z6QMD4</accession>
<dbReference type="Proteomes" id="UP000247702">
    <property type="component" value="Unassembled WGS sequence"/>
</dbReference>
<proteinExistence type="predicted"/>
<protein>
    <submittedName>
        <fullName evidence="1">Uncharacterized protein</fullName>
    </submittedName>
</protein>
<evidence type="ECO:0000313" key="1">
    <source>
        <dbReference type="EMBL" id="GBB85941.1"/>
    </source>
</evidence>
<dbReference type="Pfam" id="PF13233">
    <property type="entry name" value="Complex1_LYR_2"/>
    <property type="match status" value="1"/>
</dbReference>
<dbReference type="EMBL" id="BEXD01000268">
    <property type="protein sequence ID" value="GBB85941.1"/>
    <property type="molecule type" value="Genomic_DNA"/>
</dbReference>
<comment type="caution">
    <text evidence="1">The sequence shown here is derived from an EMBL/GenBank/DDBJ whole genome shotgun (WGS) entry which is preliminary data.</text>
</comment>
<dbReference type="GO" id="GO:0005759">
    <property type="term" value="C:mitochondrial matrix"/>
    <property type="evidence" value="ECO:0007669"/>
    <property type="project" value="TreeGrafter"/>
</dbReference>
<name>A0A2Z6QMD4_9GLOM</name>
<dbReference type="PANTHER" id="PTHR28015">
    <property type="entry name" value="ATP SYNTHASE ASSEMBLY FACTOR FMC1, MITOCHONDRIAL"/>
    <property type="match status" value="1"/>
</dbReference>
<dbReference type="InterPro" id="IPR039196">
    <property type="entry name" value="Fmc1"/>
</dbReference>
<dbReference type="PANTHER" id="PTHR28015:SF1">
    <property type="entry name" value="ATP SYNTHASE ASSEMBLY FACTOR FMC1, MITOCHONDRIAL"/>
    <property type="match status" value="1"/>
</dbReference>
<dbReference type="STRING" id="94130.A0A2Z6QMD4"/>
<dbReference type="GO" id="GO:0033615">
    <property type="term" value="P:mitochondrial proton-transporting ATP synthase complex assembly"/>
    <property type="evidence" value="ECO:0007669"/>
    <property type="project" value="InterPro"/>
</dbReference>
<dbReference type="AlphaFoldDB" id="A0A2Z6QMD4"/>
<gene>
    <name evidence="1" type="ORF">RclHR1_12390003</name>
</gene>
<reference evidence="1 2" key="1">
    <citation type="submission" date="2017-11" db="EMBL/GenBank/DDBJ databases">
        <title>The genome of Rhizophagus clarus HR1 reveals common genetic basis of auxotrophy among arbuscular mycorrhizal fungi.</title>
        <authorList>
            <person name="Kobayashi Y."/>
        </authorList>
    </citation>
    <scope>NUCLEOTIDE SEQUENCE [LARGE SCALE GENOMIC DNA]</scope>
    <source>
        <strain evidence="1 2">HR1</strain>
    </source>
</reference>